<evidence type="ECO:0000256" key="2">
    <source>
        <dbReference type="ARBA" id="ARBA00022729"/>
    </source>
</evidence>
<feature type="signal peptide" evidence="6">
    <location>
        <begin position="1"/>
        <end position="27"/>
    </location>
</feature>
<feature type="chain" id="PRO_5045449883" evidence="6">
    <location>
        <begin position="28"/>
        <end position="423"/>
    </location>
</feature>
<dbReference type="PANTHER" id="PTHR43649">
    <property type="entry name" value="ARABINOSE-BINDING PROTEIN-RELATED"/>
    <property type="match status" value="1"/>
</dbReference>
<evidence type="ECO:0000256" key="4">
    <source>
        <dbReference type="ARBA" id="ARBA00023139"/>
    </source>
</evidence>
<dbReference type="InterPro" id="IPR050490">
    <property type="entry name" value="Bact_solute-bd_prot1"/>
</dbReference>
<evidence type="ECO:0000313" key="8">
    <source>
        <dbReference type="Proteomes" id="UP001185069"/>
    </source>
</evidence>
<dbReference type="Proteomes" id="UP001185069">
    <property type="component" value="Unassembled WGS sequence"/>
</dbReference>
<keyword evidence="8" id="KW-1185">Reference proteome</keyword>
<keyword evidence="3" id="KW-0472">Membrane</keyword>
<evidence type="ECO:0000256" key="6">
    <source>
        <dbReference type="SAM" id="SignalP"/>
    </source>
</evidence>
<dbReference type="PANTHER" id="PTHR43649:SF33">
    <property type="entry name" value="POLYGALACTURONAN_RHAMNOGALACTURONAN-BINDING PROTEIN YTCQ"/>
    <property type="match status" value="1"/>
</dbReference>
<dbReference type="SUPFAM" id="SSF53850">
    <property type="entry name" value="Periplasmic binding protein-like II"/>
    <property type="match status" value="1"/>
</dbReference>
<keyword evidence="7" id="KW-0813">Transport</keyword>
<dbReference type="Pfam" id="PF13416">
    <property type="entry name" value="SBP_bac_8"/>
    <property type="match status" value="1"/>
</dbReference>
<evidence type="ECO:0000256" key="1">
    <source>
        <dbReference type="ARBA" id="ARBA00022475"/>
    </source>
</evidence>
<keyword evidence="7" id="KW-0762">Sugar transport</keyword>
<dbReference type="Gene3D" id="3.40.190.10">
    <property type="entry name" value="Periplasmic binding protein-like II"/>
    <property type="match status" value="1"/>
</dbReference>
<keyword evidence="2 6" id="KW-0732">Signal</keyword>
<dbReference type="PROSITE" id="PS51257">
    <property type="entry name" value="PROKAR_LIPOPROTEIN"/>
    <property type="match status" value="1"/>
</dbReference>
<name>A0ABU1JG96_9MICC</name>
<dbReference type="RefSeq" id="WP_296364228.1">
    <property type="nucleotide sequence ID" value="NZ_BAAAHY010000007.1"/>
</dbReference>
<dbReference type="EMBL" id="JAVDQF010000001">
    <property type="protein sequence ID" value="MDR6270411.1"/>
    <property type="molecule type" value="Genomic_DNA"/>
</dbReference>
<reference evidence="7 8" key="1">
    <citation type="submission" date="2023-07" db="EMBL/GenBank/DDBJ databases">
        <title>Sequencing the genomes of 1000 actinobacteria strains.</title>
        <authorList>
            <person name="Klenk H.-P."/>
        </authorList>
    </citation>
    <scope>NUCLEOTIDE SEQUENCE [LARGE SCALE GENOMIC DNA]</scope>
    <source>
        <strain evidence="7 8">DSM 14555</strain>
    </source>
</reference>
<dbReference type="CDD" id="cd13585">
    <property type="entry name" value="PBP2_TMBP_like"/>
    <property type="match status" value="1"/>
</dbReference>
<evidence type="ECO:0000313" key="7">
    <source>
        <dbReference type="EMBL" id="MDR6270411.1"/>
    </source>
</evidence>
<gene>
    <name evidence="7" type="ORF">JOE69_002649</name>
</gene>
<sequence>MRKLIPAAAAIAVAGLVLTGCSGGASSDGSASGEIKGEITVQTWALTPKFQPYLDKVIKSFEDKNPGTTVKLLDQPGDGYSNKIVSQASTNTLPDVVNIPPDFGVALAKSGALLDIASVEKDLDKTYVKGALDAFKYSGVDGTFGFPWYLNTDISYWNASQMSESGLDPKKLPTTLDEQLAQAKIMHDASGGKYFLMSSKPTTDDFLRAGIKVLSDDGTKAAFNTDAAAQLVQKYVDAYKAGYYPSSVLNDDYLGNSQLFTKGQVAFSTGGGPAYASFVKDNPSLASSIVMGPALNDQPPLYVQGFAISKQSKNQATALAFTKFILNPENQLEFANLTNTFPSTLASANDPSLSKSDGTPAGEAKVLAFNSLQKAKVLSPVQLDDAMKKILNQQISLAMKGDVAPKKALDDAASQIDKLLASQ</sequence>
<evidence type="ECO:0000256" key="3">
    <source>
        <dbReference type="ARBA" id="ARBA00023136"/>
    </source>
</evidence>
<keyword evidence="4" id="KW-0564">Palmitate</keyword>
<accession>A0ABU1JG96</accession>
<comment type="caution">
    <text evidence="7">The sequence shown here is derived from an EMBL/GenBank/DDBJ whole genome shotgun (WGS) entry which is preliminary data.</text>
</comment>
<protein>
    <submittedName>
        <fullName evidence="7">Multiple sugar transport system substrate-binding protein</fullName>
    </submittedName>
</protein>
<evidence type="ECO:0000256" key="5">
    <source>
        <dbReference type="ARBA" id="ARBA00023288"/>
    </source>
</evidence>
<proteinExistence type="predicted"/>
<keyword evidence="1" id="KW-1003">Cell membrane</keyword>
<keyword evidence="5" id="KW-0449">Lipoprotein</keyword>
<organism evidence="7 8">
    <name type="scientific">Arthrobacter russicus</name>
    <dbReference type="NCBI Taxonomy" id="172040"/>
    <lineage>
        <taxon>Bacteria</taxon>
        <taxon>Bacillati</taxon>
        <taxon>Actinomycetota</taxon>
        <taxon>Actinomycetes</taxon>
        <taxon>Micrococcales</taxon>
        <taxon>Micrococcaceae</taxon>
        <taxon>Arthrobacter</taxon>
    </lineage>
</organism>
<dbReference type="InterPro" id="IPR006059">
    <property type="entry name" value="SBP"/>
</dbReference>